<dbReference type="EMBL" id="VJZL01000019">
    <property type="protein sequence ID" value="TRX08573.1"/>
    <property type="molecule type" value="Genomic_DNA"/>
</dbReference>
<protein>
    <recommendedName>
        <fullName evidence="4">Bacteriocin</fullName>
    </recommendedName>
</protein>
<gene>
    <name evidence="2" type="ORF">FNW11_10990</name>
</gene>
<evidence type="ECO:0000256" key="1">
    <source>
        <dbReference type="SAM" id="MobiDB-lite"/>
    </source>
</evidence>
<reference evidence="2 3" key="1">
    <citation type="submission" date="2019-07" db="EMBL/GenBank/DDBJ databases">
        <title>Novel species of Flavobacterium.</title>
        <authorList>
            <person name="Liu Q."/>
            <person name="Xin Y.-H."/>
        </authorList>
    </citation>
    <scope>NUCLEOTIDE SEQUENCE [LARGE SCALE GENOMIC DNA]</scope>
    <source>
        <strain evidence="2 3">GSR22</strain>
    </source>
</reference>
<evidence type="ECO:0000313" key="2">
    <source>
        <dbReference type="EMBL" id="TRX08573.1"/>
    </source>
</evidence>
<evidence type="ECO:0008006" key="4">
    <source>
        <dbReference type="Google" id="ProtNLM"/>
    </source>
</evidence>
<sequence length="99" mass="9894">MKTQIKFDDIKGMLRREEMKEIIGGAAYTTTSGTPYSGGTVLGTGYNNSADANTFNYGAGANGSASTSGTGANTYNNMSTTGSGGTGGGTATATPYAKP</sequence>
<proteinExistence type="predicted"/>
<dbReference type="Proteomes" id="UP000318669">
    <property type="component" value="Unassembled WGS sequence"/>
</dbReference>
<comment type="caution">
    <text evidence="2">The sequence shown here is derived from an EMBL/GenBank/DDBJ whole genome shotgun (WGS) entry which is preliminary data.</text>
</comment>
<feature type="region of interest" description="Disordered" evidence="1">
    <location>
        <begin position="78"/>
        <end position="99"/>
    </location>
</feature>
<dbReference type="RefSeq" id="WP_144064854.1">
    <property type="nucleotide sequence ID" value="NZ_VJZL01000019.1"/>
</dbReference>
<evidence type="ECO:0000313" key="3">
    <source>
        <dbReference type="Proteomes" id="UP000318669"/>
    </source>
</evidence>
<dbReference type="AlphaFoldDB" id="A0A553BJZ8"/>
<name>A0A553BJZ8_9FLAO</name>
<organism evidence="2 3">
    <name type="scientific">Flavobacterium gawalongense</name>
    <dbReference type="NCBI Taxonomy" id="2594432"/>
    <lineage>
        <taxon>Bacteria</taxon>
        <taxon>Pseudomonadati</taxon>
        <taxon>Bacteroidota</taxon>
        <taxon>Flavobacteriia</taxon>
        <taxon>Flavobacteriales</taxon>
        <taxon>Flavobacteriaceae</taxon>
        <taxon>Flavobacterium</taxon>
    </lineage>
</organism>
<accession>A0A553BJZ8</accession>